<keyword evidence="1 2" id="KW-0597">Phosphoprotein</keyword>
<dbReference type="GO" id="GO:0000160">
    <property type="term" value="P:phosphorelay signal transduction system"/>
    <property type="evidence" value="ECO:0007669"/>
    <property type="project" value="InterPro"/>
</dbReference>
<dbReference type="InterPro" id="IPR011006">
    <property type="entry name" value="CheY-like_superfamily"/>
</dbReference>
<organism evidence="4 5">
    <name type="scientific">Aquimonas voraii</name>
    <dbReference type="NCBI Taxonomy" id="265719"/>
    <lineage>
        <taxon>Bacteria</taxon>
        <taxon>Pseudomonadati</taxon>
        <taxon>Pseudomonadota</taxon>
        <taxon>Gammaproteobacteria</taxon>
        <taxon>Lysobacterales</taxon>
        <taxon>Lysobacteraceae</taxon>
        <taxon>Aquimonas</taxon>
    </lineage>
</organism>
<protein>
    <submittedName>
        <fullName evidence="4">Response regulator receiver domain-containing protein</fullName>
    </submittedName>
</protein>
<dbReference type="InterPro" id="IPR050595">
    <property type="entry name" value="Bact_response_regulator"/>
</dbReference>
<evidence type="ECO:0000256" key="2">
    <source>
        <dbReference type="PROSITE-ProRule" id="PRU00169"/>
    </source>
</evidence>
<dbReference type="EMBL" id="FNAG01000002">
    <property type="protein sequence ID" value="SDD33965.1"/>
    <property type="molecule type" value="Genomic_DNA"/>
</dbReference>
<gene>
    <name evidence="4" type="ORF">SAMN04488509_10266</name>
</gene>
<accession>A0A1G6U0A0</accession>
<dbReference type="Pfam" id="PF00072">
    <property type="entry name" value="Response_reg"/>
    <property type="match status" value="1"/>
</dbReference>
<evidence type="ECO:0000259" key="3">
    <source>
        <dbReference type="PROSITE" id="PS50110"/>
    </source>
</evidence>
<evidence type="ECO:0000313" key="5">
    <source>
        <dbReference type="Proteomes" id="UP000199603"/>
    </source>
</evidence>
<dbReference type="AlphaFoldDB" id="A0A1G6U0A0"/>
<dbReference type="SUPFAM" id="SSF52172">
    <property type="entry name" value="CheY-like"/>
    <property type="match status" value="1"/>
</dbReference>
<sequence length="137" mass="15079">MSGDKGQGLRLLHVEDDPAIRAIARIALTQVGQFTLLSCASGAEALENAPGFDPHILLLDVMMPGMDGPTTLRGLAGRMPLEDRLVMFMTAKVQPSDIEAYRAEGAQGVIIKPFDAMRLYRTVLDEWEALRERRSRA</sequence>
<feature type="domain" description="Response regulatory" evidence="3">
    <location>
        <begin position="10"/>
        <end position="127"/>
    </location>
</feature>
<reference evidence="4 5" key="1">
    <citation type="submission" date="2016-10" db="EMBL/GenBank/DDBJ databases">
        <authorList>
            <person name="de Groot N.N."/>
        </authorList>
    </citation>
    <scope>NUCLEOTIDE SEQUENCE [LARGE SCALE GENOMIC DNA]</scope>
    <source>
        <strain evidence="4 5">DSM 16957</strain>
    </source>
</reference>
<evidence type="ECO:0000256" key="1">
    <source>
        <dbReference type="ARBA" id="ARBA00022553"/>
    </source>
</evidence>
<dbReference type="Gene3D" id="3.40.50.2300">
    <property type="match status" value="1"/>
</dbReference>
<name>A0A1G6U0A0_9GAMM</name>
<dbReference type="SMART" id="SM00448">
    <property type="entry name" value="REC"/>
    <property type="match status" value="1"/>
</dbReference>
<dbReference type="PANTHER" id="PTHR44591">
    <property type="entry name" value="STRESS RESPONSE REGULATOR PROTEIN 1"/>
    <property type="match status" value="1"/>
</dbReference>
<dbReference type="PANTHER" id="PTHR44591:SF3">
    <property type="entry name" value="RESPONSE REGULATORY DOMAIN-CONTAINING PROTEIN"/>
    <property type="match status" value="1"/>
</dbReference>
<dbReference type="InterPro" id="IPR001789">
    <property type="entry name" value="Sig_transdc_resp-reg_receiver"/>
</dbReference>
<dbReference type="PROSITE" id="PS50110">
    <property type="entry name" value="RESPONSE_REGULATORY"/>
    <property type="match status" value="1"/>
</dbReference>
<keyword evidence="5" id="KW-1185">Reference proteome</keyword>
<dbReference type="STRING" id="265719.SAMN04488509_10266"/>
<dbReference type="Proteomes" id="UP000199603">
    <property type="component" value="Unassembled WGS sequence"/>
</dbReference>
<dbReference type="RefSeq" id="WP_091239628.1">
    <property type="nucleotide sequence ID" value="NZ_FNAG01000002.1"/>
</dbReference>
<evidence type="ECO:0000313" key="4">
    <source>
        <dbReference type="EMBL" id="SDD33965.1"/>
    </source>
</evidence>
<dbReference type="OrthoDB" id="9800897at2"/>
<proteinExistence type="predicted"/>
<feature type="modified residue" description="4-aspartylphosphate" evidence="2">
    <location>
        <position position="60"/>
    </location>
</feature>